<dbReference type="InterPro" id="IPR033650">
    <property type="entry name" value="Ribosomal_mL46_NUDIX"/>
</dbReference>
<evidence type="ECO:0000313" key="11">
    <source>
        <dbReference type="Proteomes" id="UP000245119"/>
    </source>
</evidence>
<accession>A0A2T7NTQ6</accession>
<dbReference type="PANTHER" id="PTHR13124">
    <property type="entry name" value="39S RIBOSOMAL PROTEIN L46, MITOCHONDRIAL PRECURSOR-RELATED"/>
    <property type="match status" value="1"/>
</dbReference>
<evidence type="ECO:0000256" key="8">
    <source>
        <dbReference type="ARBA" id="ARBA00035534"/>
    </source>
</evidence>
<organism evidence="10 11">
    <name type="scientific">Pomacea canaliculata</name>
    <name type="common">Golden apple snail</name>
    <dbReference type="NCBI Taxonomy" id="400727"/>
    <lineage>
        <taxon>Eukaryota</taxon>
        <taxon>Metazoa</taxon>
        <taxon>Spiralia</taxon>
        <taxon>Lophotrochozoa</taxon>
        <taxon>Mollusca</taxon>
        <taxon>Gastropoda</taxon>
        <taxon>Caenogastropoda</taxon>
        <taxon>Architaenioglossa</taxon>
        <taxon>Ampullarioidea</taxon>
        <taxon>Ampullariidae</taxon>
        <taxon>Pomacea</taxon>
    </lineage>
</organism>
<dbReference type="STRING" id="400727.A0A2T7NTQ6"/>
<dbReference type="InterPro" id="IPR040008">
    <property type="entry name" value="Ribosomal_mL46"/>
</dbReference>
<evidence type="ECO:0000256" key="7">
    <source>
        <dbReference type="ARBA" id="ARBA00035190"/>
    </source>
</evidence>
<evidence type="ECO:0000313" key="10">
    <source>
        <dbReference type="EMBL" id="PVD24568.1"/>
    </source>
</evidence>
<keyword evidence="3" id="KW-0809">Transit peptide</keyword>
<dbReference type="Pfam" id="PF11788">
    <property type="entry name" value="MRP-L46"/>
    <property type="match status" value="1"/>
</dbReference>
<evidence type="ECO:0000256" key="5">
    <source>
        <dbReference type="ARBA" id="ARBA00023128"/>
    </source>
</evidence>
<dbReference type="AlphaFoldDB" id="A0A2T7NTQ6"/>
<comment type="subcellular location">
    <subcellularLocation>
        <location evidence="1">Mitochondrion</location>
    </subcellularLocation>
</comment>
<evidence type="ECO:0000256" key="3">
    <source>
        <dbReference type="ARBA" id="ARBA00022946"/>
    </source>
</evidence>
<dbReference type="GO" id="GO:0003735">
    <property type="term" value="F:structural constituent of ribosome"/>
    <property type="evidence" value="ECO:0007669"/>
    <property type="project" value="InterPro"/>
</dbReference>
<dbReference type="Gene3D" id="3.90.79.10">
    <property type="entry name" value="Nucleoside Triphosphate Pyrophosphohydrolase"/>
    <property type="match status" value="1"/>
</dbReference>
<dbReference type="InterPro" id="IPR015797">
    <property type="entry name" value="NUDIX_hydrolase-like_dom_sf"/>
</dbReference>
<dbReference type="GO" id="GO:0005743">
    <property type="term" value="C:mitochondrial inner membrane"/>
    <property type="evidence" value="ECO:0007669"/>
    <property type="project" value="UniProtKB-ARBA"/>
</dbReference>
<proteinExistence type="inferred from homology"/>
<dbReference type="OrthoDB" id="194611at2759"/>
<dbReference type="GO" id="GO:0005762">
    <property type="term" value="C:mitochondrial large ribosomal subunit"/>
    <property type="evidence" value="ECO:0007669"/>
    <property type="project" value="TreeGrafter"/>
</dbReference>
<feature type="domain" description="Large ribosomal subunit protein mL46 N-terminal" evidence="9">
    <location>
        <begin position="10"/>
        <end position="105"/>
    </location>
</feature>
<dbReference type="InterPro" id="IPR021757">
    <property type="entry name" value="Ribosomal_mL46_N"/>
</dbReference>
<evidence type="ECO:0000259" key="9">
    <source>
        <dbReference type="Pfam" id="PF11788"/>
    </source>
</evidence>
<keyword evidence="4" id="KW-0689">Ribosomal protein</keyword>
<evidence type="ECO:0000256" key="4">
    <source>
        <dbReference type="ARBA" id="ARBA00022980"/>
    </source>
</evidence>
<reference evidence="10 11" key="1">
    <citation type="submission" date="2018-04" db="EMBL/GenBank/DDBJ databases">
        <title>The genome of golden apple snail Pomacea canaliculata provides insight into stress tolerance and invasive adaptation.</title>
        <authorList>
            <person name="Liu C."/>
            <person name="Liu B."/>
            <person name="Ren Y."/>
            <person name="Zhang Y."/>
            <person name="Wang H."/>
            <person name="Li S."/>
            <person name="Jiang F."/>
            <person name="Yin L."/>
            <person name="Zhang G."/>
            <person name="Qian W."/>
            <person name="Fan W."/>
        </authorList>
    </citation>
    <scope>NUCLEOTIDE SEQUENCE [LARGE SCALE GENOMIC DNA]</scope>
    <source>
        <strain evidence="10">SZHN2017</strain>
        <tissue evidence="10">Muscle</tissue>
    </source>
</reference>
<dbReference type="PANTHER" id="PTHR13124:SF12">
    <property type="entry name" value="LARGE RIBOSOMAL SUBUNIT PROTEIN ML46"/>
    <property type="match status" value="1"/>
</dbReference>
<protein>
    <recommendedName>
        <fullName evidence="7">Large ribosomal subunit protein mL46</fullName>
    </recommendedName>
    <alternativeName>
        <fullName evidence="8">39S ribosomal protein L46, mitochondrial</fullName>
    </alternativeName>
</protein>
<keyword evidence="5" id="KW-0496">Mitochondrion</keyword>
<keyword evidence="6" id="KW-0687">Ribonucleoprotein</keyword>
<evidence type="ECO:0000256" key="2">
    <source>
        <dbReference type="ARBA" id="ARBA00009070"/>
    </source>
</evidence>
<comment type="similarity">
    <text evidence="2">Belongs to the mitochondrion-specific ribosomal protein mL46 family.</text>
</comment>
<name>A0A2T7NTQ6_POMCA</name>
<comment type="caution">
    <text evidence="10">The sequence shown here is derived from an EMBL/GenBank/DDBJ whole genome shotgun (WGS) entry which is preliminary data.</text>
</comment>
<dbReference type="EMBL" id="PZQS01000009">
    <property type="protein sequence ID" value="PVD24568.1"/>
    <property type="molecule type" value="Genomic_DNA"/>
</dbReference>
<sequence length="242" mass="27339">MSAVCTPGQWDLVSAVCIQRPPVISAEKTNIEHQFASLMSRLELDKSLLSDHELRIKADEAASKKHQESLEETERGGRLTAFDLEDEWEAETKLFSPASRVTEADKTNDRHSVERKLDQTLVLLVKHQLGDKAHWLFPQGPYNQGESMRQAAERVLTSLCGNDIQATFLGNAPCGFYQYQYPPASGMGTGAKVFFFKAWYQQGNVVPNKQSTSDFLWVTKDELSEYCPKSYLKSIKRFLANL</sequence>
<dbReference type="FunFam" id="3.90.79.10:FF:000018">
    <property type="entry name" value="39S ribosomal protein L46, mitochondrial"/>
    <property type="match status" value="1"/>
</dbReference>
<gene>
    <name evidence="10" type="ORF">C0Q70_15051</name>
</gene>
<dbReference type="CDD" id="cd04661">
    <property type="entry name" value="NUDIX_MRP_L46"/>
    <property type="match status" value="1"/>
</dbReference>
<dbReference type="SUPFAM" id="SSF55811">
    <property type="entry name" value="Nudix"/>
    <property type="match status" value="1"/>
</dbReference>
<dbReference type="Proteomes" id="UP000245119">
    <property type="component" value="Linkage Group LG9"/>
</dbReference>
<evidence type="ECO:0000256" key="1">
    <source>
        <dbReference type="ARBA" id="ARBA00004173"/>
    </source>
</evidence>
<evidence type="ECO:0000256" key="6">
    <source>
        <dbReference type="ARBA" id="ARBA00023274"/>
    </source>
</evidence>
<keyword evidence="11" id="KW-1185">Reference proteome</keyword>